<dbReference type="InterPro" id="IPR002401">
    <property type="entry name" value="Cyt_P450_E_grp-I"/>
</dbReference>
<dbReference type="SUPFAM" id="SSF48264">
    <property type="entry name" value="Cytochrome P450"/>
    <property type="match status" value="1"/>
</dbReference>
<dbReference type="GO" id="GO:0020037">
    <property type="term" value="F:heme binding"/>
    <property type="evidence" value="ECO:0007669"/>
    <property type="project" value="InterPro"/>
</dbReference>
<dbReference type="InParanoid" id="A0A369JNE7"/>
<name>A0A369JNE7_HYPMA</name>
<keyword evidence="9 14" id="KW-0560">Oxidoreductase</keyword>
<accession>A0A369JNE7</accession>
<keyword evidence="6" id="KW-0812">Transmembrane</keyword>
<evidence type="ECO:0000256" key="1">
    <source>
        <dbReference type="ARBA" id="ARBA00001971"/>
    </source>
</evidence>
<keyword evidence="11 14" id="KW-0503">Monooxygenase</keyword>
<comment type="pathway">
    <text evidence="3">Secondary metabolite biosynthesis; terpenoid biosynthesis.</text>
</comment>
<gene>
    <name evidence="15" type="ORF">Hypma_009433</name>
</gene>
<sequence length="551" mass="61104">MGLLIPFVGLSLLVAIYEIYKRFTRISIAHIAGPESDSFLLGNLPEFFQSQAAEADFKWQAQFGDVVRIKALFGEDRLLLSDPKALQYIYQTSGYNFAKQPERLELTRIVTGRGIIWAEGDDHKRHRKVMLPGFSGPEAKAFTPLFSATAAKLCEKWKDVIAASPDQSSVFDMPSWLSRATLDAIGEAAFDYEFGALDDADNALGKAFANLPIHTFGTLTGPQIFAQNAIAYLPNSLRPSFVDHMPSKKLVHARATAKLATEVARALVDSKAAALLQGKGNRDIMSLLVKANASENEKTKLNTEELLAQLRTITLAGHETTANSLSWMFLELARHPQIQMKLRNEIWTTKQALEARGDSEFSAADFDAMLYLSAFVKEGLRYHPVALTIFRQTIHDDVLPLSKPITTKSGEVITELPIPKGLKIMTSIPAYNRNKEIFGEDAHKFDPERWLRPDGVKKSAPVGVLGNLMTFSGGVRSCIGWKFAVVEIQAFLVELVGTFEFSLTPEAQRIRRESALVMVPTIEGQVEKGAQLPLRIRVASRENTMDPEILI</sequence>
<keyword evidence="7 13" id="KW-0479">Metal-binding</keyword>
<evidence type="ECO:0000256" key="5">
    <source>
        <dbReference type="ARBA" id="ARBA00022617"/>
    </source>
</evidence>
<dbReference type="GO" id="GO:0016705">
    <property type="term" value="F:oxidoreductase activity, acting on paired donors, with incorporation or reduction of molecular oxygen"/>
    <property type="evidence" value="ECO:0007669"/>
    <property type="project" value="InterPro"/>
</dbReference>
<organism evidence="15 16">
    <name type="scientific">Hypsizygus marmoreus</name>
    <name type="common">White beech mushroom</name>
    <name type="synonym">Agaricus marmoreus</name>
    <dbReference type="NCBI Taxonomy" id="39966"/>
    <lineage>
        <taxon>Eukaryota</taxon>
        <taxon>Fungi</taxon>
        <taxon>Dikarya</taxon>
        <taxon>Basidiomycota</taxon>
        <taxon>Agaricomycotina</taxon>
        <taxon>Agaricomycetes</taxon>
        <taxon>Agaricomycetidae</taxon>
        <taxon>Agaricales</taxon>
        <taxon>Tricholomatineae</taxon>
        <taxon>Lyophyllaceae</taxon>
        <taxon>Hypsizygus</taxon>
    </lineage>
</organism>
<evidence type="ECO:0000256" key="8">
    <source>
        <dbReference type="ARBA" id="ARBA00022989"/>
    </source>
</evidence>
<comment type="caution">
    <text evidence="15">The sequence shown here is derived from an EMBL/GenBank/DDBJ whole genome shotgun (WGS) entry which is preliminary data.</text>
</comment>
<evidence type="ECO:0008006" key="17">
    <source>
        <dbReference type="Google" id="ProtNLM"/>
    </source>
</evidence>
<dbReference type="GO" id="GO:0016020">
    <property type="term" value="C:membrane"/>
    <property type="evidence" value="ECO:0007669"/>
    <property type="project" value="UniProtKB-SubCell"/>
</dbReference>
<dbReference type="InterPro" id="IPR050121">
    <property type="entry name" value="Cytochrome_P450_monoxygenase"/>
</dbReference>
<evidence type="ECO:0000256" key="12">
    <source>
        <dbReference type="ARBA" id="ARBA00023136"/>
    </source>
</evidence>
<dbReference type="OrthoDB" id="1470350at2759"/>
<evidence type="ECO:0000256" key="14">
    <source>
        <dbReference type="RuleBase" id="RU000461"/>
    </source>
</evidence>
<dbReference type="PROSITE" id="PS00086">
    <property type="entry name" value="CYTOCHROME_P450"/>
    <property type="match status" value="1"/>
</dbReference>
<dbReference type="GO" id="GO:0004497">
    <property type="term" value="F:monooxygenase activity"/>
    <property type="evidence" value="ECO:0007669"/>
    <property type="project" value="UniProtKB-KW"/>
</dbReference>
<protein>
    <recommendedName>
        <fullName evidence="17">Cytochrome P450</fullName>
    </recommendedName>
</protein>
<evidence type="ECO:0000313" key="16">
    <source>
        <dbReference type="Proteomes" id="UP000076154"/>
    </source>
</evidence>
<keyword evidence="10 13" id="KW-0408">Iron</keyword>
<dbReference type="Gene3D" id="1.10.630.10">
    <property type="entry name" value="Cytochrome P450"/>
    <property type="match status" value="1"/>
</dbReference>
<evidence type="ECO:0000256" key="9">
    <source>
        <dbReference type="ARBA" id="ARBA00023002"/>
    </source>
</evidence>
<dbReference type="PANTHER" id="PTHR24305">
    <property type="entry name" value="CYTOCHROME P450"/>
    <property type="match status" value="1"/>
</dbReference>
<dbReference type="CDD" id="cd11069">
    <property type="entry name" value="CYP_FUM15-like"/>
    <property type="match status" value="1"/>
</dbReference>
<evidence type="ECO:0000313" key="15">
    <source>
        <dbReference type="EMBL" id="RDB23388.1"/>
    </source>
</evidence>
<evidence type="ECO:0000256" key="2">
    <source>
        <dbReference type="ARBA" id="ARBA00004370"/>
    </source>
</evidence>
<evidence type="ECO:0000256" key="11">
    <source>
        <dbReference type="ARBA" id="ARBA00023033"/>
    </source>
</evidence>
<reference evidence="15" key="1">
    <citation type="submission" date="2018-04" db="EMBL/GenBank/DDBJ databases">
        <title>Whole genome sequencing of Hypsizygus marmoreus.</title>
        <authorList>
            <person name="Choi I.-G."/>
            <person name="Min B."/>
            <person name="Kim J.-G."/>
            <person name="Kim S."/>
            <person name="Oh Y.-L."/>
            <person name="Kong W.-S."/>
            <person name="Park H."/>
            <person name="Jeong J."/>
            <person name="Song E.-S."/>
        </authorList>
    </citation>
    <scope>NUCLEOTIDE SEQUENCE [LARGE SCALE GENOMIC DNA]</scope>
    <source>
        <strain evidence="15">51987-8</strain>
    </source>
</reference>
<dbReference type="InterPro" id="IPR017972">
    <property type="entry name" value="Cyt_P450_CS"/>
</dbReference>
<keyword evidence="5 13" id="KW-0349">Heme</keyword>
<dbReference type="Proteomes" id="UP000076154">
    <property type="component" value="Unassembled WGS sequence"/>
</dbReference>
<dbReference type="InterPro" id="IPR036396">
    <property type="entry name" value="Cyt_P450_sf"/>
</dbReference>
<dbReference type="PRINTS" id="PR00385">
    <property type="entry name" value="P450"/>
</dbReference>
<dbReference type="PANTHER" id="PTHR24305:SF166">
    <property type="entry name" value="CYTOCHROME P450 12A4, MITOCHONDRIAL-RELATED"/>
    <property type="match status" value="1"/>
</dbReference>
<feature type="binding site" description="axial binding residue" evidence="13">
    <location>
        <position position="478"/>
    </location>
    <ligand>
        <name>heme</name>
        <dbReference type="ChEBI" id="CHEBI:30413"/>
    </ligand>
    <ligandPart>
        <name>Fe</name>
        <dbReference type="ChEBI" id="CHEBI:18248"/>
    </ligandPart>
</feature>
<keyword evidence="8" id="KW-1133">Transmembrane helix</keyword>
<comment type="subcellular location">
    <subcellularLocation>
        <location evidence="2">Membrane</location>
    </subcellularLocation>
</comment>
<dbReference type="AlphaFoldDB" id="A0A369JNE7"/>
<evidence type="ECO:0000256" key="4">
    <source>
        <dbReference type="ARBA" id="ARBA00010617"/>
    </source>
</evidence>
<evidence type="ECO:0000256" key="7">
    <source>
        <dbReference type="ARBA" id="ARBA00022723"/>
    </source>
</evidence>
<dbReference type="Pfam" id="PF00067">
    <property type="entry name" value="p450"/>
    <property type="match status" value="1"/>
</dbReference>
<evidence type="ECO:0000256" key="6">
    <source>
        <dbReference type="ARBA" id="ARBA00022692"/>
    </source>
</evidence>
<keyword evidence="12" id="KW-0472">Membrane</keyword>
<keyword evidence="16" id="KW-1185">Reference proteome</keyword>
<evidence type="ECO:0000256" key="13">
    <source>
        <dbReference type="PIRSR" id="PIRSR602401-1"/>
    </source>
</evidence>
<comment type="cofactor">
    <cofactor evidence="1 13">
        <name>heme</name>
        <dbReference type="ChEBI" id="CHEBI:30413"/>
    </cofactor>
</comment>
<dbReference type="GO" id="GO:0005506">
    <property type="term" value="F:iron ion binding"/>
    <property type="evidence" value="ECO:0007669"/>
    <property type="project" value="InterPro"/>
</dbReference>
<dbReference type="EMBL" id="LUEZ02000046">
    <property type="protein sequence ID" value="RDB23388.1"/>
    <property type="molecule type" value="Genomic_DNA"/>
</dbReference>
<dbReference type="PRINTS" id="PR00463">
    <property type="entry name" value="EP450I"/>
</dbReference>
<proteinExistence type="inferred from homology"/>
<evidence type="ECO:0000256" key="3">
    <source>
        <dbReference type="ARBA" id="ARBA00004721"/>
    </source>
</evidence>
<comment type="similarity">
    <text evidence="4 14">Belongs to the cytochrome P450 family.</text>
</comment>
<evidence type="ECO:0000256" key="10">
    <source>
        <dbReference type="ARBA" id="ARBA00023004"/>
    </source>
</evidence>
<dbReference type="STRING" id="39966.A0A369JNE7"/>
<dbReference type="InterPro" id="IPR001128">
    <property type="entry name" value="Cyt_P450"/>
</dbReference>